<dbReference type="PANTHER" id="PTHR38687">
    <property type="entry name" value="CELL DIVISION PROTEIN DEDD-RELATED"/>
    <property type="match status" value="1"/>
</dbReference>
<dbReference type="GO" id="GO:0030428">
    <property type="term" value="C:cell septum"/>
    <property type="evidence" value="ECO:0007669"/>
    <property type="project" value="TreeGrafter"/>
</dbReference>
<dbReference type="GO" id="GO:0032153">
    <property type="term" value="C:cell division site"/>
    <property type="evidence" value="ECO:0007669"/>
    <property type="project" value="TreeGrafter"/>
</dbReference>
<sequence>MKNNQYKKFLQRLVAGCMALSVSACATDLQTRVAGNLTALSKNQTVAILPVETSDPGQKEMAKMFRQGLYANLKQSKFHLLERYVIDGLLKQNKLTDPSTLLAINPMQFGEILGVDAIVFSRINKVERSYFVLHSSIELSVSVQMVDTRSGEILWRAEQTEQDFSGIGKIPTGITTALFAPIQFVTNKFNLSRMTSNMVDKLTVLVKHPNEADRENQFEKPVIAKNATNELKKIEELQQLKAEWQEAMILDEEAELSDSSENLESNKESLVEITTKPESNSVKKNIMQARSLVQKRKRVESEMPPLSPKKEAKIPVPINLSQATTVEPIAVIESKEARPITRSHVGTSAKQLTSRKTQLYTIQVGAYKTKAHARKLEQSLKRKGYDVFITRNGKNIYRVQVDRFESKEDAIKLAHRIQIKEKLKNFVTRFSGV</sequence>
<organism evidence="3">
    <name type="scientific">marine metagenome</name>
    <dbReference type="NCBI Taxonomy" id="408172"/>
    <lineage>
        <taxon>unclassified sequences</taxon>
        <taxon>metagenomes</taxon>
        <taxon>ecological metagenomes</taxon>
    </lineage>
</organism>
<dbReference type="Pfam" id="PF05036">
    <property type="entry name" value="SPOR"/>
    <property type="match status" value="1"/>
</dbReference>
<name>A0A381NLD4_9ZZZZ</name>
<dbReference type="EMBL" id="UINC01000383">
    <property type="protein sequence ID" value="SUZ54353.1"/>
    <property type="molecule type" value="Genomic_DNA"/>
</dbReference>
<dbReference type="SUPFAM" id="SSF110997">
    <property type="entry name" value="Sporulation related repeat"/>
    <property type="match status" value="1"/>
</dbReference>
<proteinExistence type="predicted"/>
<evidence type="ECO:0000313" key="3">
    <source>
        <dbReference type="EMBL" id="SUZ54353.1"/>
    </source>
</evidence>
<dbReference type="Gene3D" id="3.30.70.1070">
    <property type="entry name" value="Sporulation related repeat"/>
    <property type="match status" value="1"/>
</dbReference>
<dbReference type="Gene3D" id="3.40.50.10610">
    <property type="entry name" value="ABC-type transport auxiliary lipoprotein component"/>
    <property type="match status" value="1"/>
</dbReference>
<dbReference type="PANTHER" id="PTHR38687:SF1">
    <property type="entry name" value="CELL DIVISION PROTEIN DEDD"/>
    <property type="match status" value="1"/>
</dbReference>
<evidence type="ECO:0000256" key="1">
    <source>
        <dbReference type="SAM" id="Coils"/>
    </source>
</evidence>
<dbReference type="GO" id="GO:0042834">
    <property type="term" value="F:peptidoglycan binding"/>
    <property type="evidence" value="ECO:0007669"/>
    <property type="project" value="InterPro"/>
</dbReference>
<evidence type="ECO:0000259" key="2">
    <source>
        <dbReference type="PROSITE" id="PS51724"/>
    </source>
</evidence>
<feature type="domain" description="SPOR" evidence="2">
    <location>
        <begin position="354"/>
        <end position="430"/>
    </location>
</feature>
<dbReference type="GO" id="GO:0032506">
    <property type="term" value="P:cytokinetic process"/>
    <property type="evidence" value="ECO:0007669"/>
    <property type="project" value="TreeGrafter"/>
</dbReference>
<protein>
    <recommendedName>
        <fullName evidence="2">SPOR domain-containing protein</fullName>
    </recommendedName>
</protein>
<dbReference type="InterPro" id="IPR007730">
    <property type="entry name" value="SPOR-like_dom"/>
</dbReference>
<dbReference type="InterPro" id="IPR008517">
    <property type="entry name" value="GNA1162-like"/>
</dbReference>
<dbReference type="InterPro" id="IPR036680">
    <property type="entry name" value="SPOR-like_sf"/>
</dbReference>
<feature type="coiled-coil region" evidence="1">
    <location>
        <begin position="227"/>
        <end position="254"/>
    </location>
</feature>
<dbReference type="PROSITE" id="PS51724">
    <property type="entry name" value="SPOR"/>
    <property type="match status" value="1"/>
</dbReference>
<accession>A0A381NLD4</accession>
<dbReference type="Pfam" id="PF05643">
    <property type="entry name" value="GNA1162-like"/>
    <property type="match status" value="1"/>
</dbReference>
<keyword evidence="1" id="KW-0175">Coiled coil</keyword>
<dbReference type="PROSITE" id="PS51257">
    <property type="entry name" value="PROKAR_LIPOPROTEIN"/>
    <property type="match status" value="1"/>
</dbReference>
<dbReference type="AlphaFoldDB" id="A0A381NLD4"/>
<gene>
    <name evidence="3" type="ORF">METZ01_LOCUS7207</name>
</gene>
<reference evidence="3" key="1">
    <citation type="submission" date="2018-05" db="EMBL/GenBank/DDBJ databases">
        <authorList>
            <person name="Lanie J.A."/>
            <person name="Ng W.-L."/>
            <person name="Kazmierczak K.M."/>
            <person name="Andrzejewski T.M."/>
            <person name="Davidsen T.M."/>
            <person name="Wayne K.J."/>
            <person name="Tettelin H."/>
            <person name="Glass J.I."/>
            <person name="Rusch D."/>
            <person name="Podicherti R."/>
            <person name="Tsui H.-C.T."/>
            <person name="Winkler M.E."/>
        </authorList>
    </citation>
    <scope>NUCLEOTIDE SEQUENCE</scope>
</reference>
<dbReference type="InterPro" id="IPR052521">
    <property type="entry name" value="Cell_div_SPOR-domain"/>
</dbReference>